<name>A0A432W1V7_9GAMM</name>
<feature type="domain" description="Flagellar hook-length control protein-like C-terminal" evidence="2">
    <location>
        <begin position="349"/>
        <end position="430"/>
    </location>
</feature>
<proteinExistence type="predicted"/>
<dbReference type="InterPro" id="IPR038610">
    <property type="entry name" value="FliK-like_C_sf"/>
</dbReference>
<feature type="region of interest" description="Disordered" evidence="1">
    <location>
        <begin position="423"/>
        <end position="460"/>
    </location>
</feature>
<dbReference type="InterPro" id="IPR021136">
    <property type="entry name" value="Flagellar_hook_control-like_C"/>
</dbReference>
<gene>
    <name evidence="3" type="ORF">CWE08_00685</name>
</gene>
<dbReference type="Proteomes" id="UP000288395">
    <property type="component" value="Unassembled WGS sequence"/>
</dbReference>
<dbReference type="Gene3D" id="3.30.750.140">
    <property type="match status" value="1"/>
</dbReference>
<dbReference type="OrthoDB" id="1792985at2"/>
<reference evidence="4" key="1">
    <citation type="journal article" date="2018" name="Front. Microbiol.">
        <title>Genome-Based Analysis Reveals the Taxonomy and Diversity of the Family Idiomarinaceae.</title>
        <authorList>
            <person name="Liu Y."/>
            <person name="Lai Q."/>
            <person name="Shao Z."/>
        </authorList>
    </citation>
    <scope>NUCLEOTIDE SEQUENCE [LARGE SCALE GENOMIC DNA]</scope>
    <source>
        <strain evidence="4">GBPy7</strain>
    </source>
</reference>
<dbReference type="EMBL" id="PIPJ01000001">
    <property type="protein sequence ID" value="RUO23204.1"/>
    <property type="molecule type" value="Genomic_DNA"/>
</dbReference>
<dbReference type="RefSeq" id="WP_126764743.1">
    <property type="nucleotide sequence ID" value="NZ_PIPJ01000001.1"/>
</dbReference>
<dbReference type="AlphaFoldDB" id="A0A432W1V7"/>
<evidence type="ECO:0000256" key="1">
    <source>
        <dbReference type="SAM" id="MobiDB-lite"/>
    </source>
</evidence>
<accession>A0A432W1V7</accession>
<dbReference type="PANTHER" id="PTHR37533:SF2">
    <property type="entry name" value="FLAGELLAR HOOK-LENGTH CONTROL PROTEIN"/>
    <property type="match status" value="1"/>
</dbReference>
<protein>
    <recommendedName>
        <fullName evidence="2">Flagellar hook-length control protein-like C-terminal domain-containing protein</fullName>
    </recommendedName>
</protein>
<comment type="caution">
    <text evidence="3">The sequence shown here is derived from an EMBL/GenBank/DDBJ whole genome shotgun (WGS) entry which is preliminary data.</text>
</comment>
<keyword evidence="4" id="KW-1185">Reference proteome</keyword>
<evidence type="ECO:0000313" key="4">
    <source>
        <dbReference type="Proteomes" id="UP000288395"/>
    </source>
</evidence>
<evidence type="ECO:0000313" key="3">
    <source>
        <dbReference type="EMBL" id="RUO23204.1"/>
    </source>
</evidence>
<organism evidence="3 4">
    <name type="scientific">Aliidiomarina iranensis</name>
    <dbReference type="NCBI Taxonomy" id="1434071"/>
    <lineage>
        <taxon>Bacteria</taxon>
        <taxon>Pseudomonadati</taxon>
        <taxon>Pseudomonadota</taxon>
        <taxon>Gammaproteobacteria</taxon>
        <taxon>Alteromonadales</taxon>
        <taxon>Idiomarinaceae</taxon>
        <taxon>Aliidiomarina</taxon>
    </lineage>
</organism>
<dbReference type="CDD" id="cd17470">
    <property type="entry name" value="T3SS_Flik_C"/>
    <property type="match status" value="1"/>
</dbReference>
<dbReference type="Pfam" id="PF02120">
    <property type="entry name" value="Flg_hook"/>
    <property type="match status" value="1"/>
</dbReference>
<dbReference type="InterPro" id="IPR052563">
    <property type="entry name" value="FliK"/>
</dbReference>
<evidence type="ECO:0000259" key="2">
    <source>
        <dbReference type="Pfam" id="PF02120"/>
    </source>
</evidence>
<sequence length="474" mass="49229">MLNMMVLNTAQPASQGVTGTKAGSAADSADFAARLQDLVAAQSNPTLPDYQAPGAKHTPQEVLFNPEIEYSLPQDKKPLPGDPMELLPIDEHGPAMLSGMLSGTLSGMPAENSGALSQAAAMAANPGENDMLSRITQAQNLNQQMVQHVAKQELQTPPIKSNHSDGLQAIAGQQAVSNSANGATNVNAIPLSAMAETLQAGNPQLAQNNGQTLTPSQTAALQMAMQLTGQERASLPAGALADKNPILTDTKLTQAGNLPNWQPLATPLPIKQALPVNDSAFHVASQAAAAGGAELGANLSTSIISNAEQANMLAQQAAGSSIASPSASPSTTLSAPLASNAWQQQLSQQVVNMNIRQDNHVALRLHPAELGPLMINLKMDDQAASLQFSASNANVRAAVENAIPQLREILAEQGIELAESAINDGQSQQQNEEQRSGSAELADNSGNTQTLAADANAEQEVEVQMGNGKIDLYA</sequence>
<dbReference type="PANTHER" id="PTHR37533">
    <property type="entry name" value="FLAGELLAR HOOK-LENGTH CONTROL PROTEIN"/>
    <property type="match status" value="1"/>
</dbReference>